<proteinExistence type="predicted"/>
<gene>
    <name evidence="1" type="ORF">HRR80_003552</name>
</gene>
<sequence>MGGIGNPNTPKVRLDNLCIKHWAMEMTMSQQAIPEKRIRYPFGEEYSAYTCRNFCEGISNTTDHHVLEEGGMLSERGLFLFLGEKAFFDQLKWELEDYQGISGC</sequence>
<protein>
    <submittedName>
        <fullName evidence="1">Uncharacterized protein</fullName>
    </submittedName>
</protein>
<dbReference type="EMBL" id="JAJGCB010000005">
    <property type="protein sequence ID" value="KAJ8992450.1"/>
    <property type="molecule type" value="Genomic_DNA"/>
</dbReference>
<evidence type="ECO:0000313" key="1">
    <source>
        <dbReference type="EMBL" id="KAJ8992450.1"/>
    </source>
</evidence>
<name>A0AAN6EVL3_EXODE</name>
<evidence type="ECO:0000313" key="2">
    <source>
        <dbReference type="Proteomes" id="UP001161757"/>
    </source>
</evidence>
<organism evidence="1 2">
    <name type="scientific">Exophiala dermatitidis</name>
    <name type="common">Black yeast-like fungus</name>
    <name type="synonym">Wangiella dermatitidis</name>
    <dbReference type="NCBI Taxonomy" id="5970"/>
    <lineage>
        <taxon>Eukaryota</taxon>
        <taxon>Fungi</taxon>
        <taxon>Dikarya</taxon>
        <taxon>Ascomycota</taxon>
        <taxon>Pezizomycotina</taxon>
        <taxon>Eurotiomycetes</taxon>
        <taxon>Chaetothyriomycetidae</taxon>
        <taxon>Chaetothyriales</taxon>
        <taxon>Herpotrichiellaceae</taxon>
        <taxon>Exophiala</taxon>
    </lineage>
</organism>
<reference evidence="1" key="1">
    <citation type="submission" date="2023-01" db="EMBL/GenBank/DDBJ databases">
        <title>Exophiala dermititidis isolated from Cystic Fibrosis Patient.</title>
        <authorList>
            <person name="Kurbessoian T."/>
            <person name="Crocker A."/>
            <person name="Murante D."/>
            <person name="Hogan D.A."/>
            <person name="Stajich J.E."/>
        </authorList>
    </citation>
    <scope>NUCLEOTIDE SEQUENCE</scope>
    <source>
        <strain evidence="1">Ex8</strain>
    </source>
</reference>
<dbReference type="Proteomes" id="UP001161757">
    <property type="component" value="Unassembled WGS sequence"/>
</dbReference>
<dbReference type="AlphaFoldDB" id="A0AAN6EVL3"/>
<accession>A0AAN6EVL3</accession>
<comment type="caution">
    <text evidence="1">The sequence shown here is derived from an EMBL/GenBank/DDBJ whole genome shotgun (WGS) entry which is preliminary data.</text>
</comment>